<evidence type="ECO:0000313" key="1">
    <source>
        <dbReference type="EMBL" id="CAG5927865.1"/>
    </source>
</evidence>
<name>A0A8S4B129_9TELE</name>
<accession>A0A8S4B129</accession>
<evidence type="ECO:0000313" key="2">
    <source>
        <dbReference type="Proteomes" id="UP000677803"/>
    </source>
</evidence>
<dbReference type="OrthoDB" id="10037236at2759"/>
<reference evidence="1" key="1">
    <citation type="submission" date="2021-05" db="EMBL/GenBank/DDBJ databases">
        <authorList>
            <person name="Tigano A."/>
        </authorList>
    </citation>
    <scope>NUCLEOTIDE SEQUENCE</scope>
</reference>
<dbReference type="Proteomes" id="UP000677803">
    <property type="component" value="Unassembled WGS sequence"/>
</dbReference>
<sequence length="127" mass="14455">MVHSAKQTTLLRAKRLSWVLLPIHVGVDVNRTNRSVDDTINLSLHHTLMHLDQPSSYVRALFVDYSSAFNIILPDHLHSKLLQLHVPSTICEWIGDFLTNRNQQLQIGSFLSASLTTSAPQALQFRW</sequence>
<keyword evidence="2" id="KW-1185">Reference proteome</keyword>
<protein>
    <submittedName>
        <fullName evidence="1">(Atlantic silverside) hypothetical protein</fullName>
    </submittedName>
</protein>
<organism evidence="1 2">
    <name type="scientific">Menidia menidia</name>
    <name type="common">Atlantic silverside</name>
    <dbReference type="NCBI Taxonomy" id="238744"/>
    <lineage>
        <taxon>Eukaryota</taxon>
        <taxon>Metazoa</taxon>
        <taxon>Chordata</taxon>
        <taxon>Craniata</taxon>
        <taxon>Vertebrata</taxon>
        <taxon>Euteleostomi</taxon>
        <taxon>Actinopterygii</taxon>
        <taxon>Neopterygii</taxon>
        <taxon>Teleostei</taxon>
        <taxon>Neoteleostei</taxon>
        <taxon>Acanthomorphata</taxon>
        <taxon>Ovalentaria</taxon>
        <taxon>Atherinomorphae</taxon>
        <taxon>Atheriniformes</taxon>
        <taxon>Atherinopsidae</taxon>
        <taxon>Menidiinae</taxon>
        <taxon>Menidia</taxon>
    </lineage>
</organism>
<dbReference type="AlphaFoldDB" id="A0A8S4B129"/>
<dbReference type="EMBL" id="CAJRST010012224">
    <property type="protein sequence ID" value="CAG5927865.1"/>
    <property type="molecule type" value="Genomic_DNA"/>
</dbReference>
<comment type="caution">
    <text evidence="1">The sequence shown here is derived from an EMBL/GenBank/DDBJ whole genome shotgun (WGS) entry which is preliminary data.</text>
</comment>
<proteinExistence type="predicted"/>
<gene>
    <name evidence="1" type="ORF">MMEN_LOCUS11546</name>
</gene>